<evidence type="ECO:0000313" key="2">
    <source>
        <dbReference type="EMBL" id="GBN14351.1"/>
    </source>
</evidence>
<protein>
    <submittedName>
        <fullName evidence="2">Uncharacterized protein</fullName>
    </submittedName>
</protein>
<dbReference type="Proteomes" id="UP000499080">
    <property type="component" value="Unassembled WGS sequence"/>
</dbReference>
<reference evidence="2 3" key="1">
    <citation type="journal article" date="2019" name="Sci. Rep.">
        <title>Orb-weaving spider Araneus ventricosus genome elucidates the spidroin gene catalogue.</title>
        <authorList>
            <person name="Kono N."/>
            <person name="Nakamura H."/>
            <person name="Ohtoshi R."/>
            <person name="Moran D.A.P."/>
            <person name="Shinohara A."/>
            <person name="Yoshida Y."/>
            <person name="Fujiwara M."/>
            <person name="Mori M."/>
            <person name="Tomita M."/>
            <person name="Arakawa K."/>
        </authorList>
    </citation>
    <scope>NUCLEOTIDE SEQUENCE [LARGE SCALE GENOMIC DNA]</scope>
</reference>
<dbReference type="AlphaFoldDB" id="A0A4Y2LHU0"/>
<keyword evidence="3" id="KW-1185">Reference proteome</keyword>
<dbReference type="OrthoDB" id="6470724at2759"/>
<evidence type="ECO:0000313" key="3">
    <source>
        <dbReference type="Proteomes" id="UP000499080"/>
    </source>
</evidence>
<dbReference type="EMBL" id="BGPR01005892">
    <property type="protein sequence ID" value="GBN14351.1"/>
    <property type="molecule type" value="Genomic_DNA"/>
</dbReference>
<comment type="caution">
    <text evidence="2">The sequence shown here is derived from an EMBL/GenBank/DDBJ whole genome shotgun (WGS) entry which is preliminary data.</text>
</comment>
<organism evidence="2 3">
    <name type="scientific">Araneus ventricosus</name>
    <name type="common">Orbweaver spider</name>
    <name type="synonym">Epeira ventricosa</name>
    <dbReference type="NCBI Taxonomy" id="182803"/>
    <lineage>
        <taxon>Eukaryota</taxon>
        <taxon>Metazoa</taxon>
        <taxon>Ecdysozoa</taxon>
        <taxon>Arthropoda</taxon>
        <taxon>Chelicerata</taxon>
        <taxon>Arachnida</taxon>
        <taxon>Araneae</taxon>
        <taxon>Araneomorphae</taxon>
        <taxon>Entelegynae</taxon>
        <taxon>Araneoidea</taxon>
        <taxon>Araneidae</taxon>
        <taxon>Araneus</taxon>
    </lineage>
</organism>
<proteinExistence type="predicted"/>
<evidence type="ECO:0000256" key="1">
    <source>
        <dbReference type="SAM" id="MobiDB-lite"/>
    </source>
</evidence>
<gene>
    <name evidence="2" type="ORF">AVEN_162094_1</name>
</gene>
<feature type="region of interest" description="Disordered" evidence="1">
    <location>
        <begin position="1"/>
        <end position="21"/>
    </location>
</feature>
<accession>A0A4Y2LHU0</accession>
<sequence length="100" mass="11177">MIVKNLTSDSDDDEDEKNWKLPDFPKITTKEARYLENVLEQQLHKILWVVVSSTVGLRGASSSSASVCLQDVVLVNQTNENRLGLNLDGQCYSIHLTAQT</sequence>
<name>A0A4Y2LHU0_ARAVE</name>